<dbReference type="AlphaFoldDB" id="A0AAD1WKP0"/>
<keyword evidence="2" id="KW-1185">Reference proteome</keyword>
<proteinExistence type="predicted"/>
<sequence>MLGAALPAVSISQCARRVVGGENGGELGKLPATASLSSGHAHFFFYGNCRGFSEPFALWRSEITLGPLLLAARHCRRRTEFAGGACRSPLHSLSAEIEAPAGLFGGVYNKKGIKATAVLALWVDGEEVKESMCQGAQLDEREQILDDQEMSGVRKTSVFVVTFALCWQSAVL</sequence>
<name>A0AAD1WKP0_PELCU</name>
<accession>A0AAD1WKP0</accession>
<evidence type="ECO:0000313" key="1">
    <source>
        <dbReference type="EMBL" id="CAH2315361.1"/>
    </source>
</evidence>
<gene>
    <name evidence="1" type="ORF">PECUL_23A009837</name>
</gene>
<reference evidence="1" key="1">
    <citation type="submission" date="2022-03" db="EMBL/GenBank/DDBJ databases">
        <authorList>
            <person name="Alioto T."/>
            <person name="Alioto T."/>
            <person name="Gomez Garrido J."/>
        </authorList>
    </citation>
    <scope>NUCLEOTIDE SEQUENCE</scope>
</reference>
<protein>
    <submittedName>
        <fullName evidence="1">Uncharacterized protein</fullName>
    </submittedName>
</protein>
<dbReference type="EMBL" id="OW240920">
    <property type="protein sequence ID" value="CAH2315361.1"/>
    <property type="molecule type" value="Genomic_DNA"/>
</dbReference>
<dbReference type="Proteomes" id="UP001295444">
    <property type="component" value="Chromosome 09"/>
</dbReference>
<organism evidence="1 2">
    <name type="scientific">Pelobates cultripes</name>
    <name type="common">Western spadefoot toad</name>
    <dbReference type="NCBI Taxonomy" id="61616"/>
    <lineage>
        <taxon>Eukaryota</taxon>
        <taxon>Metazoa</taxon>
        <taxon>Chordata</taxon>
        <taxon>Craniata</taxon>
        <taxon>Vertebrata</taxon>
        <taxon>Euteleostomi</taxon>
        <taxon>Amphibia</taxon>
        <taxon>Batrachia</taxon>
        <taxon>Anura</taxon>
        <taxon>Pelobatoidea</taxon>
        <taxon>Pelobatidae</taxon>
        <taxon>Pelobates</taxon>
    </lineage>
</organism>
<evidence type="ECO:0000313" key="2">
    <source>
        <dbReference type="Proteomes" id="UP001295444"/>
    </source>
</evidence>